<organism evidence="1 2">
    <name type="scientific">Pluteus cervinus</name>
    <dbReference type="NCBI Taxonomy" id="181527"/>
    <lineage>
        <taxon>Eukaryota</taxon>
        <taxon>Fungi</taxon>
        <taxon>Dikarya</taxon>
        <taxon>Basidiomycota</taxon>
        <taxon>Agaricomycotina</taxon>
        <taxon>Agaricomycetes</taxon>
        <taxon>Agaricomycetidae</taxon>
        <taxon>Agaricales</taxon>
        <taxon>Pluteineae</taxon>
        <taxon>Pluteaceae</taxon>
        <taxon>Pluteus</taxon>
    </lineage>
</organism>
<protein>
    <submittedName>
        <fullName evidence="1">Uncharacterized protein</fullName>
    </submittedName>
</protein>
<gene>
    <name evidence="1" type="ORF">BDN72DRAFT_862326</name>
</gene>
<accession>A0ACD3AC25</accession>
<keyword evidence="2" id="KW-1185">Reference proteome</keyword>
<reference evidence="1 2" key="1">
    <citation type="journal article" date="2019" name="Nat. Ecol. Evol.">
        <title>Megaphylogeny resolves global patterns of mushroom evolution.</title>
        <authorList>
            <person name="Varga T."/>
            <person name="Krizsan K."/>
            <person name="Foldi C."/>
            <person name="Dima B."/>
            <person name="Sanchez-Garcia M."/>
            <person name="Sanchez-Ramirez S."/>
            <person name="Szollosi G.J."/>
            <person name="Szarkandi J.G."/>
            <person name="Papp V."/>
            <person name="Albert L."/>
            <person name="Andreopoulos W."/>
            <person name="Angelini C."/>
            <person name="Antonin V."/>
            <person name="Barry K.W."/>
            <person name="Bougher N.L."/>
            <person name="Buchanan P."/>
            <person name="Buyck B."/>
            <person name="Bense V."/>
            <person name="Catcheside P."/>
            <person name="Chovatia M."/>
            <person name="Cooper J."/>
            <person name="Damon W."/>
            <person name="Desjardin D."/>
            <person name="Finy P."/>
            <person name="Geml J."/>
            <person name="Haridas S."/>
            <person name="Hughes K."/>
            <person name="Justo A."/>
            <person name="Karasinski D."/>
            <person name="Kautmanova I."/>
            <person name="Kiss B."/>
            <person name="Kocsube S."/>
            <person name="Kotiranta H."/>
            <person name="LaButti K.M."/>
            <person name="Lechner B.E."/>
            <person name="Liimatainen K."/>
            <person name="Lipzen A."/>
            <person name="Lukacs Z."/>
            <person name="Mihaltcheva S."/>
            <person name="Morgado L.N."/>
            <person name="Niskanen T."/>
            <person name="Noordeloos M.E."/>
            <person name="Ohm R.A."/>
            <person name="Ortiz-Santana B."/>
            <person name="Ovrebo C."/>
            <person name="Racz N."/>
            <person name="Riley R."/>
            <person name="Savchenko A."/>
            <person name="Shiryaev A."/>
            <person name="Soop K."/>
            <person name="Spirin V."/>
            <person name="Szebenyi C."/>
            <person name="Tomsovsky M."/>
            <person name="Tulloss R.E."/>
            <person name="Uehling J."/>
            <person name="Grigoriev I.V."/>
            <person name="Vagvolgyi C."/>
            <person name="Papp T."/>
            <person name="Martin F.M."/>
            <person name="Miettinen O."/>
            <person name="Hibbett D.S."/>
            <person name="Nagy L.G."/>
        </authorList>
    </citation>
    <scope>NUCLEOTIDE SEQUENCE [LARGE SCALE GENOMIC DNA]</scope>
    <source>
        <strain evidence="1 2">NL-1719</strain>
    </source>
</reference>
<sequence length="450" mass="50480">MHPHRSPSASQPITRSPFDTLPLELKQEIFMFSASYIPRHMVNDDLQGSLPDFEPAAVNISHTCREWRALAWATQGMWSWMIIHKPTKRSVQSIKHYLLRAEDSQGLCIYFRSSMPSILGLEAKTHFETIFNLWLTRVQQWSSINFEFSLPFESNLLLEVDPSLLLRLKQAHVTLDHFSVDRRLELWKRIGAAPSLVDISIGGDSNFDLPHWALEVPFFGHLTRIFITPEVTIVDFTSFLSLCKQVQYLGLFVRMEKELEINLSKTSQVVDMLSLNELSLWGWSADSSLDCGHLLNRIRAPQLQFLELLLPTKDHGSLGRLLSRSACSLQTLDLLGKLESCTLRGTAHPDVPFSAAALPIFTPKHLNGQMMVPFPSLLKLLIVPIVVTGASSGYGTLVNEIAFGQGGIVVATVRTPSMLINSGKETEYPTQPPRLLAHKCDVAFSNAGWP</sequence>
<dbReference type="EMBL" id="ML208538">
    <property type="protein sequence ID" value="TFK63132.1"/>
    <property type="molecule type" value="Genomic_DNA"/>
</dbReference>
<evidence type="ECO:0000313" key="2">
    <source>
        <dbReference type="Proteomes" id="UP000308600"/>
    </source>
</evidence>
<proteinExistence type="predicted"/>
<name>A0ACD3AC25_9AGAR</name>
<dbReference type="Proteomes" id="UP000308600">
    <property type="component" value="Unassembled WGS sequence"/>
</dbReference>
<evidence type="ECO:0000313" key="1">
    <source>
        <dbReference type="EMBL" id="TFK63132.1"/>
    </source>
</evidence>